<evidence type="ECO:0000313" key="1">
    <source>
        <dbReference type="EMBL" id="BBD73287.1"/>
    </source>
</evidence>
<sequence>MAEETKRTVDHGVRQRLRLKGRGFYGLGQHPGTFNYADREVTLVQRNGEIALPVLVSDGGVGIVWDVYSLSRVKVGRPEGGFATVDFQAEDVDGFVYYVIYGPDPKRVVSTYWKLTGEYLYCPGGPSATGSRRKGTRRSTNCSRWWLSSGGGRYP</sequence>
<dbReference type="GO" id="GO:0005975">
    <property type="term" value="P:carbohydrate metabolic process"/>
    <property type="evidence" value="ECO:0007669"/>
    <property type="project" value="InterPro"/>
</dbReference>
<gene>
    <name evidence="1" type="ORF">HS1genome_1676</name>
</gene>
<dbReference type="AlphaFoldDB" id="A0A348B535"/>
<evidence type="ECO:0000313" key="2">
    <source>
        <dbReference type="Proteomes" id="UP000276741"/>
    </source>
</evidence>
<organism evidence="1 2">
    <name type="scientific">Sulfodiicoccus acidiphilus</name>
    <dbReference type="NCBI Taxonomy" id="1670455"/>
    <lineage>
        <taxon>Archaea</taxon>
        <taxon>Thermoproteota</taxon>
        <taxon>Thermoprotei</taxon>
        <taxon>Sulfolobales</taxon>
        <taxon>Sulfolobaceae</taxon>
        <taxon>Sulfodiicoccus</taxon>
    </lineage>
</organism>
<dbReference type="CDD" id="cd14752">
    <property type="entry name" value="GH31_N"/>
    <property type="match status" value="1"/>
</dbReference>
<dbReference type="RefSeq" id="WP_145986052.1">
    <property type="nucleotide sequence ID" value="NZ_AP018553.1"/>
</dbReference>
<dbReference type="GO" id="GO:0030246">
    <property type="term" value="F:carbohydrate binding"/>
    <property type="evidence" value="ECO:0007669"/>
    <property type="project" value="InterPro"/>
</dbReference>
<keyword evidence="2" id="KW-1185">Reference proteome</keyword>
<accession>A0A348B535</accession>
<dbReference type="Gene3D" id="2.60.40.1760">
    <property type="entry name" value="glycosyl hydrolase (family 31)"/>
    <property type="match status" value="1"/>
</dbReference>
<dbReference type="InterPro" id="IPR011013">
    <property type="entry name" value="Gal_mutarotase_sf_dom"/>
</dbReference>
<dbReference type="GeneID" id="38667166"/>
<protein>
    <submittedName>
        <fullName evidence="1">Uncharacterized protein</fullName>
    </submittedName>
</protein>
<proteinExistence type="predicted"/>
<dbReference type="EMBL" id="AP018553">
    <property type="protein sequence ID" value="BBD73287.1"/>
    <property type="molecule type" value="Genomic_DNA"/>
</dbReference>
<reference evidence="2" key="1">
    <citation type="submission" date="2018-04" db="EMBL/GenBank/DDBJ databases">
        <title>Complete genome sequence of Sulfodiicoccus acidiphilus strain HS-1.</title>
        <authorList>
            <person name="Sakai H.D."/>
            <person name="Kurosawa N."/>
        </authorList>
    </citation>
    <scope>NUCLEOTIDE SEQUENCE [LARGE SCALE GENOMIC DNA]</scope>
    <source>
        <strain evidence="2">HS-1</strain>
    </source>
</reference>
<dbReference type="KEGG" id="sacd:HS1genome_1676"/>
<name>A0A348B535_9CREN</name>
<dbReference type="SUPFAM" id="SSF74650">
    <property type="entry name" value="Galactose mutarotase-like"/>
    <property type="match status" value="1"/>
</dbReference>
<dbReference type="Proteomes" id="UP000276741">
    <property type="component" value="Chromosome"/>
</dbReference>
<dbReference type="GO" id="GO:0003824">
    <property type="term" value="F:catalytic activity"/>
    <property type="evidence" value="ECO:0007669"/>
    <property type="project" value="InterPro"/>
</dbReference>